<keyword evidence="5 12" id="KW-0732">Signal</keyword>
<keyword evidence="8 11" id="KW-0472">Membrane</keyword>
<reference evidence="15 16" key="1">
    <citation type="journal article" date="2014" name="Am. J. Bot.">
        <title>Genome assembly and annotation for red clover (Trifolium pratense; Fabaceae).</title>
        <authorList>
            <person name="Istvanek J."/>
            <person name="Jaros M."/>
            <person name="Krenek A."/>
            <person name="Repkova J."/>
        </authorList>
    </citation>
    <scope>NUCLEOTIDE SEQUENCE [LARGE SCALE GENOMIC DNA]</scope>
    <source>
        <strain evidence="16">cv. Tatra</strain>
        <tissue evidence="15">Young leaves</tissue>
    </source>
</reference>
<keyword evidence="7 11" id="KW-1133">Transmembrane helix</keyword>
<evidence type="ECO:0000256" key="9">
    <source>
        <dbReference type="ARBA" id="ARBA00023180"/>
    </source>
</evidence>
<dbReference type="PROSITE" id="PS50011">
    <property type="entry name" value="PROTEIN_KINASE_DOM"/>
    <property type="match status" value="1"/>
</dbReference>
<evidence type="ECO:0000256" key="12">
    <source>
        <dbReference type="SAM" id="SignalP"/>
    </source>
</evidence>
<dbReference type="PANTHER" id="PTHR48007:SF81">
    <property type="entry name" value="PROTEIN KINASE DOMAIN-CONTAINING PROTEIN"/>
    <property type="match status" value="1"/>
</dbReference>
<evidence type="ECO:0000313" key="16">
    <source>
        <dbReference type="Proteomes" id="UP000236291"/>
    </source>
</evidence>
<keyword evidence="15" id="KW-0808">Transferase</keyword>
<keyword evidence="2" id="KW-1003">Cell membrane</keyword>
<dbReference type="InterPro" id="IPR011009">
    <property type="entry name" value="Kinase-like_dom_sf"/>
</dbReference>
<dbReference type="GO" id="GO:0005886">
    <property type="term" value="C:plasma membrane"/>
    <property type="evidence" value="ECO:0007669"/>
    <property type="project" value="UniProtKB-SubCell"/>
</dbReference>
<feature type="domain" description="Protein kinase" evidence="13">
    <location>
        <begin position="463"/>
        <end position="745"/>
    </location>
</feature>
<protein>
    <submittedName>
        <fullName evidence="15">LRR receptor-like kinase resistance protein</fullName>
    </submittedName>
</protein>
<dbReference type="Pfam" id="PF07714">
    <property type="entry name" value="PK_Tyr_Ser-Thr"/>
    <property type="match status" value="1"/>
</dbReference>
<feature type="chain" id="PRO_5014472061" evidence="12">
    <location>
        <begin position="26"/>
        <end position="836"/>
    </location>
</feature>
<evidence type="ECO:0000256" key="1">
    <source>
        <dbReference type="ARBA" id="ARBA00004236"/>
    </source>
</evidence>
<dbReference type="InterPro" id="IPR046959">
    <property type="entry name" value="PRK1-6/SRF4-like"/>
</dbReference>
<dbReference type="InterPro" id="IPR001611">
    <property type="entry name" value="Leu-rich_rpt"/>
</dbReference>
<dbReference type="InterPro" id="IPR055414">
    <property type="entry name" value="LRR_R13L4/SHOC2-like"/>
</dbReference>
<evidence type="ECO:0000259" key="14">
    <source>
        <dbReference type="PROSITE" id="PS50042"/>
    </source>
</evidence>
<sequence length="836" mass="90996">MKMKSGITVSVVMMVLFLLVELTMSLSLRAEWSALLELRSSLGIRGKIWHKKVDPCGNWTGVKCRNDRVVGINVSGLKRTRLGSLNPSFEVDSLQNFTLLESFNASGFMLNGSIPDWFGEKLGALQVLDLSSCSISSVIPDSLGGMKSLKILFLSGNNLTSRVPSSLGLLSNLSILDLSGNMFSGSVPDNFSNLGNLTRLDLSNNYLSGSIPPELGSLSKLQNLNLSDNAFTGSVPSQLGNLSKLAELDLRTNSFSGFLPDSLWSMPSLHFFDVSGNSLTGPLPKLSGLSVSSNGGIFNLSNNLFYGSVNGSTSKIQTIDLSGNYLDGVVQGGGGGLSDVTLSRNCLQKIPNQRSLEDCRMFYLQRNLTFANGDHESKKNNKRVIFILAGIFGGFGFIVLLVLVLILVLKQCHKSKNLETERGTTNGGPVTEGESPTPKDPVFVTAVGESFTFEQILHFTGNFDEANLIKQGHSGDFFWGVLENGATVVIKRVDLSLFKKESYIVELELLSKVSHARLVPILGQCMDNEKNKCIVYKYMINGDLATSLHRVNGSDGKLQSMDWITRLKIAAGAAEGLAYLHDCSPPLVHRDIRASSILLDDKFEVRLGSLSEVTTQGDFHQNVVSRVFSKPLSSNQGNPGKSSVTCAYDVYCFGKILIELVTGNIDISKSDDATTKDWLEQTLNYITIYDKERLAKIVDPSLIVDEDLLEEVWAMAIVAKSCLNPKPSKRPPMKHVLKALENPLKIVREESFSSAKLRTTSSNRSWSTAFFGSWRHSSSDSGATIREGTSSGNKQTGRSGSHGSGGNDHSSSNKRSSNEVFPEPLGMQDMENGEAR</sequence>
<dbReference type="AlphaFoldDB" id="A0A2K3NMD5"/>
<dbReference type="SUPFAM" id="SSF52058">
    <property type="entry name" value="L domain-like"/>
    <property type="match status" value="1"/>
</dbReference>
<dbReference type="Gene3D" id="1.10.510.10">
    <property type="entry name" value="Transferase(Phosphotransferase) domain 1"/>
    <property type="match status" value="1"/>
</dbReference>
<feature type="region of interest" description="Disordered" evidence="10">
    <location>
        <begin position="775"/>
        <end position="836"/>
    </location>
</feature>
<dbReference type="FunFam" id="3.80.10.10:FF:000383">
    <property type="entry name" value="Leucine-rich repeat receptor protein kinase EMS1"/>
    <property type="match status" value="1"/>
</dbReference>
<feature type="region of interest" description="Disordered" evidence="10">
    <location>
        <begin position="419"/>
        <end position="438"/>
    </location>
</feature>
<name>A0A2K3NMD5_TRIPR</name>
<evidence type="ECO:0000256" key="2">
    <source>
        <dbReference type="ARBA" id="ARBA00022475"/>
    </source>
</evidence>
<dbReference type="EMBL" id="ASHM01000212">
    <property type="protein sequence ID" value="PNY04170.1"/>
    <property type="molecule type" value="Genomic_DNA"/>
</dbReference>
<keyword evidence="15" id="KW-0675">Receptor</keyword>
<dbReference type="PROSITE" id="PS50042">
    <property type="entry name" value="CNMP_BINDING_3"/>
    <property type="match status" value="1"/>
</dbReference>
<reference evidence="15 16" key="2">
    <citation type="journal article" date="2017" name="Front. Plant Sci.">
        <title>Gene Classification and Mining of Molecular Markers Useful in Red Clover (Trifolium pratense) Breeding.</title>
        <authorList>
            <person name="Istvanek J."/>
            <person name="Dluhosova J."/>
            <person name="Dluhos P."/>
            <person name="Patkova L."/>
            <person name="Nedelnik J."/>
            <person name="Repkova J."/>
        </authorList>
    </citation>
    <scope>NUCLEOTIDE SEQUENCE [LARGE SCALE GENOMIC DNA]</scope>
    <source>
        <strain evidence="16">cv. Tatra</strain>
        <tissue evidence="15">Young leaves</tissue>
    </source>
</reference>
<dbReference type="Gene3D" id="3.30.200.20">
    <property type="entry name" value="Phosphorylase Kinase, domain 1"/>
    <property type="match status" value="1"/>
</dbReference>
<evidence type="ECO:0000256" key="11">
    <source>
        <dbReference type="SAM" id="Phobius"/>
    </source>
</evidence>
<proteinExistence type="predicted"/>
<dbReference type="SUPFAM" id="SSF56112">
    <property type="entry name" value="Protein kinase-like (PK-like)"/>
    <property type="match status" value="1"/>
</dbReference>
<dbReference type="FunFam" id="3.30.200.20:FF:000433">
    <property type="entry name" value="Predicted protein"/>
    <property type="match status" value="1"/>
</dbReference>
<evidence type="ECO:0000256" key="5">
    <source>
        <dbReference type="ARBA" id="ARBA00022729"/>
    </source>
</evidence>
<keyword evidence="4 11" id="KW-0812">Transmembrane</keyword>
<evidence type="ECO:0000313" key="15">
    <source>
        <dbReference type="EMBL" id="PNY04170.1"/>
    </source>
</evidence>
<dbReference type="InterPro" id="IPR000595">
    <property type="entry name" value="cNMP-bd_dom"/>
</dbReference>
<evidence type="ECO:0000256" key="6">
    <source>
        <dbReference type="ARBA" id="ARBA00022737"/>
    </source>
</evidence>
<evidence type="ECO:0000256" key="7">
    <source>
        <dbReference type="ARBA" id="ARBA00022989"/>
    </source>
</evidence>
<keyword evidence="15" id="KW-0418">Kinase</keyword>
<feature type="signal peptide" evidence="12">
    <location>
        <begin position="1"/>
        <end position="25"/>
    </location>
</feature>
<dbReference type="Pfam" id="PF23598">
    <property type="entry name" value="LRR_14"/>
    <property type="match status" value="1"/>
</dbReference>
<evidence type="ECO:0000256" key="4">
    <source>
        <dbReference type="ARBA" id="ARBA00022692"/>
    </source>
</evidence>
<feature type="transmembrane region" description="Helical" evidence="11">
    <location>
        <begin position="384"/>
        <end position="409"/>
    </location>
</feature>
<dbReference type="GO" id="GO:0005524">
    <property type="term" value="F:ATP binding"/>
    <property type="evidence" value="ECO:0007669"/>
    <property type="project" value="InterPro"/>
</dbReference>
<feature type="compositionally biased region" description="Polar residues" evidence="10">
    <location>
        <begin position="775"/>
        <end position="798"/>
    </location>
</feature>
<keyword evidence="3" id="KW-0433">Leucine-rich repeat</keyword>
<keyword evidence="9" id="KW-0325">Glycoprotein</keyword>
<gene>
    <name evidence="15" type="ORF">L195_g000585</name>
</gene>
<comment type="caution">
    <text evidence="15">The sequence shown here is derived from an EMBL/GenBank/DDBJ whole genome shotgun (WGS) entry which is preliminary data.</text>
</comment>
<dbReference type="InterPro" id="IPR001245">
    <property type="entry name" value="Ser-Thr/Tyr_kinase_cat_dom"/>
</dbReference>
<organism evidence="15 16">
    <name type="scientific">Trifolium pratense</name>
    <name type="common">Red clover</name>
    <dbReference type="NCBI Taxonomy" id="57577"/>
    <lineage>
        <taxon>Eukaryota</taxon>
        <taxon>Viridiplantae</taxon>
        <taxon>Streptophyta</taxon>
        <taxon>Embryophyta</taxon>
        <taxon>Tracheophyta</taxon>
        <taxon>Spermatophyta</taxon>
        <taxon>Magnoliopsida</taxon>
        <taxon>eudicotyledons</taxon>
        <taxon>Gunneridae</taxon>
        <taxon>Pentapetalae</taxon>
        <taxon>rosids</taxon>
        <taxon>fabids</taxon>
        <taxon>Fabales</taxon>
        <taxon>Fabaceae</taxon>
        <taxon>Papilionoideae</taxon>
        <taxon>50 kb inversion clade</taxon>
        <taxon>NPAAA clade</taxon>
        <taxon>Hologalegina</taxon>
        <taxon>IRL clade</taxon>
        <taxon>Trifolieae</taxon>
        <taxon>Trifolium</taxon>
    </lineage>
</organism>
<dbReference type="PROSITE" id="PS51450">
    <property type="entry name" value="LRR"/>
    <property type="match status" value="1"/>
</dbReference>
<dbReference type="STRING" id="57577.A0A2K3NMD5"/>
<dbReference type="InterPro" id="IPR000719">
    <property type="entry name" value="Prot_kinase_dom"/>
</dbReference>
<dbReference type="FunFam" id="1.10.510.10:FF:000448">
    <property type="entry name" value="Putative LRR receptor-like serine/threonine-protein kinase"/>
    <property type="match status" value="1"/>
</dbReference>
<feature type="domain" description="Cyclic nucleotide-binding" evidence="14">
    <location>
        <begin position="468"/>
        <end position="521"/>
    </location>
</feature>
<dbReference type="FunFam" id="3.80.10.10:FF:000041">
    <property type="entry name" value="LRR receptor-like serine/threonine-protein kinase ERECTA"/>
    <property type="match status" value="1"/>
</dbReference>
<dbReference type="Gene3D" id="3.80.10.10">
    <property type="entry name" value="Ribonuclease Inhibitor"/>
    <property type="match status" value="4"/>
</dbReference>
<evidence type="ECO:0000256" key="8">
    <source>
        <dbReference type="ARBA" id="ARBA00023136"/>
    </source>
</evidence>
<accession>A0A2K3NMD5</accession>
<dbReference type="SMART" id="SM00369">
    <property type="entry name" value="LRR_TYP"/>
    <property type="match status" value="6"/>
</dbReference>
<keyword evidence="6" id="KW-0677">Repeat</keyword>
<evidence type="ECO:0000259" key="13">
    <source>
        <dbReference type="PROSITE" id="PS50011"/>
    </source>
</evidence>
<comment type="subcellular location">
    <subcellularLocation>
        <location evidence="1">Cell membrane</location>
    </subcellularLocation>
</comment>
<dbReference type="InterPro" id="IPR032675">
    <property type="entry name" value="LRR_dom_sf"/>
</dbReference>
<evidence type="ECO:0000256" key="3">
    <source>
        <dbReference type="ARBA" id="ARBA00022614"/>
    </source>
</evidence>
<dbReference type="PANTHER" id="PTHR48007">
    <property type="entry name" value="LEUCINE-RICH REPEAT RECEPTOR-LIKE PROTEIN KINASE PXC1"/>
    <property type="match status" value="1"/>
</dbReference>
<dbReference type="Proteomes" id="UP000236291">
    <property type="component" value="Unassembled WGS sequence"/>
</dbReference>
<dbReference type="InterPro" id="IPR003591">
    <property type="entry name" value="Leu-rich_rpt_typical-subtyp"/>
</dbReference>
<dbReference type="GO" id="GO:0004674">
    <property type="term" value="F:protein serine/threonine kinase activity"/>
    <property type="evidence" value="ECO:0007669"/>
    <property type="project" value="UniProtKB-EC"/>
</dbReference>
<evidence type="ECO:0000256" key="10">
    <source>
        <dbReference type="SAM" id="MobiDB-lite"/>
    </source>
</evidence>